<accession>A0A443KCD8</accession>
<dbReference type="EMBL" id="SAUY01000015">
    <property type="protein sequence ID" value="RWR30467.1"/>
    <property type="molecule type" value="Genomic_DNA"/>
</dbReference>
<dbReference type="RefSeq" id="WP_128232673.1">
    <property type="nucleotide sequence ID" value="NZ_SAUY01000015.1"/>
</dbReference>
<gene>
    <name evidence="1" type="ORF">D2T29_12410</name>
</gene>
<sequence>MTVEQEVTNRIAHEERIAKLRERTGGEQMHPDHHDFRQAVPPAAQDGEALIALLAENVKLAALVETLAGACEGVVQFFRDPAEGDDDACDMLDRGHAALSEYTRYKEGSRLVNSVDEQDVAAAIRSGDLRLEHILQNVFETDNLTDRLIEEIEHLGGTHVAGQRAARFALAMQES</sequence>
<evidence type="ECO:0000313" key="2">
    <source>
        <dbReference type="Proteomes" id="UP000284451"/>
    </source>
</evidence>
<reference evidence="1 2" key="2">
    <citation type="submission" date="2019-01" db="EMBL/GenBank/DDBJ databases">
        <authorList>
            <person name="Li Y."/>
        </authorList>
    </citation>
    <scope>NUCLEOTIDE SEQUENCE [LARGE SCALE GENOMIC DNA]</scope>
    <source>
        <strain evidence="1 2">07D10-4-3</strain>
    </source>
</reference>
<protein>
    <submittedName>
        <fullName evidence="1">Uncharacterized protein</fullName>
    </submittedName>
</protein>
<proteinExistence type="predicted"/>
<name>A0A443KCD8_9RHOB</name>
<evidence type="ECO:0000313" key="1">
    <source>
        <dbReference type="EMBL" id="RWR30467.1"/>
    </source>
</evidence>
<organism evidence="1 2">
    <name type="scientific">Paenirhodobacter populi</name>
    <dbReference type="NCBI Taxonomy" id="2306993"/>
    <lineage>
        <taxon>Bacteria</taxon>
        <taxon>Pseudomonadati</taxon>
        <taxon>Pseudomonadota</taxon>
        <taxon>Alphaproteobacteria</taxon>
        <taxon>Rhodobacterales</taxon>
        <taxon>Rhodobacter group</taxon>
        <taxon>Paenirhodobacter</taxon>
    </lineage>
</organism>
<comment type="caution">
    <text evidence="1">The sequence shown here is derived from an EMBL/GenBank/DDBJ whole genome shotgun (WGS) entry which is preliminary data.</text>
</comment>
<dbReference type="AlphaFoldDB" id="A0A443KCD8"/>
<dbReference type="Proteomes" id="UP000284451">
    <property type="component" value="Unassembled WGS sequence"/>
</dbReference>
<reference evidence="1 2" key="1">
    <citation type="submission" date="2019-01" db="EMBL/GenBank/DDBJ databases">
        <title>Sinorhodobacter populi sp. nov. isolated from the symptomatic bark tissue of Populus euramericana canker.</title>
        <authorList>
            <person name="Xu G."/>
        </authorList>
    </citation>
    <scope>NUCLEOTIDE SEQUENCE [LARGE SCALE GENOMIC DNA]</scope>
    <source>
        <strain evidence="1 2">07D10-4-3</strain>
    </source>
</reference>